<feature type="domain" description="F-box" evidence="1">
    <location>
        <begin position="3"/>
        <end position="41"/>
    </location>
</feature>
<dbReference type="InterPro" id="IPR001810">
    <property type="entry name" value="F-box_dom"/>
</dbReference>
<dbReference type="SUPFAM" id="SSF81383">
    <property type="entry name" value="F-box domain"/>
    <property type="match status" value="1"/>
</dbReference>
<protein>
    <recommendedName>
        <fullName evidence="1">F-box domain-containing protein</fullName>
    </recommendedName>
</protein>
<accession>A0AAV5E8X4</accession>
<comment type="caution">
    <text evidence="2">The sequence shown here is derived from an EMBL/GenBank/DDBJ whole genome shotgun (WGS) entry which is preliminary data.</text>
</comment>
<gene>
    <name evidence="2" type="primary">gb05890</name>
    <name evidence="2" type="ORF">PR202_gb05890</name>
</gene>
<reference evidence="2" key="2">
    <citation type="submission" date="2021-12" db="EMBL/GenBank/DDBJ databases">
        <title>Resequencing data analysis of finger millet.</title>
        <authorList>
            <person name="Hatakeyama M."/>
            <person name="Aluri S."/>
            <person name="Balachadran M.T."/>
            <person name="Sivarajan S.R."/>
            <person name="Poveda L."/>
            <person name="Shimizu-Inatsugi R."/>
            <person name="Schlapbach R."/>
            <person name="Sreeman S.M."/>
            <person name="Shimizu K.K."/>
        </authorList>
    </citation>
    <scope>NUCLEOTIDE SEQUENCE</scope>
</reference>
<keyword evidence="3" id="KW-1185">Reference proteome</keyword>
<dbReference type="EMBL" id="BQKI01000073">
    <property type="protein sequence ID" value="GJN18700.1"/>
    <property type="molecule type" value="Genomic_DNA"/>
</dbReference>
<evidence type="ECO:0000259" key="1">
    <source>
        <dbReference type="Pfam" id="PF00646"/>
    </source>
</evidence>
<dbReference type="PANTHER" id="PTHR34591">
    <property type="entry name" value="OS03G0653100 PROTEIN-RELATED"/>
    <property type="match status" value="1"/>
</dbReference>
<dbReference type="AlphaFoldDB" id="A0AAV5E8X4"/>
<name>A0AAV5E8X4_ELECO</name>
<evidence type="ECO:0000313" key="2">
    <source>
        <dbReference type="EMBL" id="GJN18700.1"/>
    </source>
</evidence>
<dbReference type="InterPro" id="IPR036047">
    <property type="entry name" value="F-box-like_dom_sf"/>
</dbReference>
<organism evidence="2 3">
    <name type="scientific">Eleusine coracana subsp. coracana</name>
    <dbReference type="NCBI Taxonomy" id="191504"/>
    <lineage>
        <taxon>Eukaryota</taxon>
        <taxon>Viridiplantae</taxon>
        <taxon>Streptophyta</taxon>
        <taxon>Embryophyta</taxon>
        <taxon>Tracheophyta</taxon>
        <taxon>Spermatophyta</taxon>
        <taxon>Magnoliopsida</taxon>
        <taxon>Liliopsida</taxon>
        <taxon>Poales</taxon>
        <taxon>Poaceae</taxon>
        <taxon>PACMAD clade</taxon>
        <taxon>Chloridoideae</taxon>
        <taxon>Cynodonteae</taxon>
        <taxon>Eleusininae</taxon>
        <taxon>Eleusine</taxon>
    </lineage>
</organism>
<dbReference type="Proteomes" id="UP001054889">
    <property type="component" value="Unassembled WGS sequence"/>
</dbReference>
<sequence>MDLLPDELLVDILGRLPPCSLAASRCARKDWCAIIDTRRLLRADLLPLRLDGFFCLVDAFDGPRGSCIDGYETVFFSRPSTGRRISGHLDLLQDDDHDPHNPWLWDHCNGLILLFSGVIVNPATGQFVSLPPYPEKPCVGMGRYYKHAFLAYNPIVSPHYEIVFIPSTPNIQVNNKAESEWPPSPFTTHVFSSRKQRWEERSFVREGQAAGTIAEMDFDYWTSHRVVYLRGLLYVPYRNNSYHENNFVER</sequence>
<evidence type="ECO:0000313" key="3">
    <source>
        <dbReference type="Proteomes" id="UP001054889"/>
    </source>
</evidence>
<dbReference type="Pfam" id="PF00646">
    <property type="entry name" value="F-box"/>
    <property type="match status" value="1"/>
</dbReference>
<reference evidence="2" key="1">
    <citation type="journal article" date="2018" name="DNA Res.">
        <title>Multiple hybrid de novo genome assembly of finger millet, an orphan allotetraploid crop.</title>
        <authorList>
            <person name="Hatakeyama M."/>
            <person name="Aluri S."/>
            <person name="Balachadran M.T."/>
            <person name="Sivarajan S.R."/>
            <person name="Patrignani A."/>
            <person name="Gruter S."/>
            <person name="Poveda L."/>
            <person name="Shimizu-Inatsugi R."/>
            <person name="Baeten J."/>
            <person name="Francoijs K.J."/>
            <person name="Nataraja K.N."/>
            <person name="Reddy Y.A.N."/>
            <person name="Phadnis S."/>
            <person name="Ravikumar R.L."/>
            <person name="Schlapbach R."/>
            <person name="Sreeman S.M."/>
            <person name="Shimizu K.K."/>
        </authorList>
    </citation>
    <scope>NUCLEOTIDE SEQUENCE</scope>
</reference>
<proteinExistence type="predicted"/>